<dbReference type="AlphaFoldDB" id="A0A0R2CJQ5"/>
<dbReference type="PATRIC" id="fig|1423745.4.peg.1341"/>
<comment type="caution">
    <text evidence="1">The sequence shown here is derived from an EMBL/GenBank/DDBJ whole genome shotgun (WGS) entry which is preliminary data.</text>
</comment>
<dbReference type="EMBL" id="AYZI01000009">
    <property type="protein sequence ID" value="KRM90196.1"/>
    <property type="molecule type" value="Genomic_DNA"/>
</dbReference>
<sequence length="127" mass="14427">MPEIKKRQILNQRILEKEIATIGTTRDETKNSQDFRVLVALLNGDPSYLDPQIINKSSLGNVYSIWLSSYLNEPGMTNLNQKSLEMIIENYDFRQDETEADANPLYQKYLKGEVSLADIKASLTAAD</sequence>
<organism evidence="1 2">
    <name type="scientific">Fructilactobacillus florum DSM 22689 = JCM 16035</name>
    <dbReference type="NCBI Taxonomy" id="1423745"/>
    <lineage>
        <taxon>Bacteria</taxon>
        <taxon>Bacillati</taxon>
        <taxon>Bacillota</taxon>
        <taxon>Bacilli</taxon>
        <taxon>Lactobacillales</taxon>
        <taxon>Lactobacillaceae</taxon>
        <taxon>Fructilactobacillus</taxon>
    </lineage>
</organism>
<reference evidence="1 2" key="1">
    <citation type="journal article" date="2015" name="Genome Announc.">
        <title>Expanding the biotechnology potential of lactobacilli through comparative genomics of 213 strains and associated genera.</title>
        <authorList>
            <person name="Sun Z."/>
            <person name="Harris H.M."/>
            <person name="McCann A."/>
            <person name="Guo C."/>
            <person name="Argimon S."/>
            <person name="Zhang W."/>
            <person name="Yang X."/>
            <person name="Jeffery I.B."/>
            <person name="Cooney J.C."/>
            <person name="Kagawa T.F."/>
            <person name="Liu W."/>
            <person name="Song Y."/>
            <person name="Salvetti E."/>
            <person name="Wrobel A."/>
            <person name="Rasinkangas P."/>
            <person name="Parkhill J."/>
            <person name="Rea M.C."/>
            <person name="O'Sullivan O."/>
            <person name="Ritari J."/>
            <person name="Douillard F.P."/>
            <person name="Paul Ross R."/>
            <person name="Yang R."/>
            <person name="Briner A.E."/>
            <person name="Felis G.E."/>
            <person name="de Vos W.M."/>
            <person name="Barrangou R."/>
            <person name="Klaenhammer T.R."/>
            <person name="Caufield P.W."/>
            <person name="Cui Y."/>
            <person name="Zhang H."/>
            <person name="O'Toole P.W."/>
        </authorList>
    </citation>
    <scope>NUCLEOTIDE SEQUENCE [LARGE SCALE GENOMIC DNA]</scope>
    <source>
        <strain evidence="1 2">DSM 22689</strain>
    </source>
</reference>
<name>A0A0R2CJQ5_9LACO</name>
<evidence type="ECO:0000313" key="2">
    <source>
        <dbReference type="Proteomes" id="UP000051586"/>
    </source>
</evidence>
<dbReference type="Proteomes" id="UP000051586">
    <property type="component" value="Unassembled WGS sequence"/>
</dbReference>
<accession>A0A0R2CJQ5</accession>
<proteinExistence type="predicted"/>
<gene>
    <name evidence="1" type="ORF">FC87_GL001275</name>
</gene>
<evidence type="ECO:0000313" key="1">
    <source>
        <dbReference type="EMBL" id="KRM90196.1"/>
    </source>
</evidence>
<dbReference type="RefSeq" id="WP_009166360.1">
    <property type="nucleotide sequence ID" value="NZ_AYZI01000009.1"/>
</dbReference>
<protein>
    <submittedName>
        <fullName evidence="1">Uncharacterized protein</fullName>
    </submittedName>
</protein>